<keyword evidence="4" id="KW-1185">Reference proteome</keyword>
<dbReference type="GO" id="GO:0051087">
    <property type="term" value="F:protein-folding chaperone binding"/>
    <property type="evidence" value="ECO:0007669"/>
    <property type="project" value="TreeGrafter"/>
</dbReference>
<dbReference type="PANTHER" id="PTHR24078">
    <property type="entry name" value="DNAJ HOMOLOG SUBFAMILY C MEMBER"/>
    <property type="match status" value="1"/>
</dbReference>
<dbReference type="FunFam" id="2.60.260.20:FF:000006">
    <property type="entry name" value="DnaJ subfamily B member 13"/>
    <property type="match status" value="1"/>
</dbReference>
<dbReference type="InterPro" id="IPR008971">
    <property type="entry name" value="HSP40/DnaJ_pept-bd"/>
</dbReference>
<dbReference type="FunFam" id="1.10.287.110:FF:000106">
    <property type="entry name" value="Putative heat shock protein-like protein"/>
    <property type="match status" value="1"/>
</dbReference>
<dbReference type="OrthoDB" id="10250354at2759"/>
<dbReference type="InterPro" id="IPR001623">
    <property type="entry name" value="DnaJ_domain"/>
</dbReference>
<dbReference type="AlphaFoldDB" id="A0A1Y2FKL4"/>
<evidence type="ECO:0000259" key="2">
    <source>
        <dbReference type="PROSITE" id="PS50076"/>
    </source>
</evidence>
<feature type="domain" description="J" evidence="2">
    <location>
        <begin position="2"/>
        <end position="66"/>
    </location>
</feature>
<dbReference type="CDD" id="cd06257">
    <property type="entry name" value="DnaJ"/>
    <property type="match status" value="1"/>
</dbReference>
<organism evidence="3 4">
    <name type="scientific">Neocallimastix californiae</name>
    <dbReference type="NCBI Taxonomy" id="1754190"/>
    <lineage>
        <taxon>Eukaryota</taxon>
        <taxon>Fungi</taxon>
        <taxon>Fungi incertae sedis</taxon>
        <taxon>Chytridiomycota</taxon>
        <taxon>Chytridiomycota incertae sedis</taxon>
        <taxon>Neocallimastigomycetes</taxon>
        <taxon>Neocallimastigales</taxon>
        <taxon>Neocallimastigaceae</taxon>
        <taxon>Neocallimastix</taxon>
    </lineage>
</organism>
<dbReference type="PANTHER" id="PTHR24078:SF519">
    <property type="entry name" value="DNAJ HOMOLOG SUBFAMILY B MEMBER 13"/>
    <property type="match status" value="1"/>
</dbReference>
<dbReference type="InterPro" id="IPR036869">
    <property type="entry name" value="J_dom_sf"/>
</dbReference>
<dbReference type="FunFam" id="2.60.260.20:FF:000002">
    <property type="entry name" value="Dnaj homolog subfamily b member"/>
    <property type="match status" value="1"/>
</dbReference>
<dbReference type="PROSITE" id="PS00636">
    <property type="entry name" value="DNAJ_1"/>
    <property type="match status" value="1"/>
</dbReference>
<dbReference type="SUPFAM" id="SSF46565">
    <property type="entry name" value="Chaperone J-domain"/>
    <property type="match status" value="1"/>
</dbReference>
<dbReference type="Pfam" id="PF00226">
    <property type="entry name" value="DnaJ"/>
    <property type="match status" value="1"/>
</dbReference>
<dbReference type="CDD" id="cd10747">
    <property type="entry name" value="DnaJ_C"/>
    <property type="match status" value="1"/>
</dbReference>
<dbReference type="PROSITE" id="PS50076">
    <property type="entry name" value="DNAJ_2"/>
    <property type="match status" value="1"/>
</dbReference>
<reference evidence="3 4" key="1">
    <citation type="submission" date="2016-08" db="EMBL/GenBank/DDBJ databases">
        <title>A Parts List for Fungal Cellulosomes Revealed by Comparative Genomics.</title>
        <authorList>
            <consortium name="DOE Joint Genome Institute"/>
            <person name="Haitjema C.H."/>
            <person name="Gilmore S.P."/>
            <person name="Henske J.K."/>
            <person name="Solomon K.V."/>
            <person name="De Groot R."/>
            <person name="Kuo A."/>
            <person name="Mondo S.J."/>
            <person name="Salamov A.A."/>
            <person name="Labutti K."/>
            <person name="Zhao Z."/>
            <person name="Chiniquy J."/>
            <person name="Barry K."/>
            <person name="Brewer H.M."/>
            <person name="Purvine S.O."/>
            <person name="Wright A.T."/>
            <person name="Boxma B."/>
            <person name="Van Alen T."/>
            <person name="Hackstein J.H."/>
            <person name="Baker S.E."/>
            <person name="Grigoriev I.V."/>
            <person name="O'Malley M.A."/>
        </authorList>
    </citation>
    <scope>NUCLEOTIDE SEQUENCE [LARGE SCALE GENOMIC DNA]</scope>
    <source>
        <strain evidence="3 4">G1</strain>
    </source>
</reference>
<dbReference type="InterPro" id="IPR051339">
    <property type="entry name" value="DnaJ_subfamily_B"/>
</dbReference>
<dbReference type="Proteomes" id="UP000193920">
    <property type="component" value="Unassembled WGS sequence"/>
</dbReference>
<dbReference type="GO" id="GO:0006457">
    <property type="term" value="P:protein folding"/>
    <property type="evidence" value="ECO:0007669"/>
    <property type="project" value="InterPro"/>
</dbReference>
<keyword evidence="1" id="KW-0143">Chaperone</keyword>
<proteinExistence type="predicted"/>
<dbReference type="STRING" id="1754190.A0A1Y2FKL4"/>
<dbReference type="SUPFAM" id="SSF49493">
    <property type="entry name" value="HSP40/DnaJ peptide-binding domain"/>
    <property type="match status" value="2"/>
</dbReference>
<dbReference type="InterPro" id="IPR002939">
    <property type="entry name" value="DnaJ_C"/>
</dbReference>
<dbReference type="InterPro" id="IPR018253">
    <property type="entry name" value="DnaJ_domain_CS"/>
</dbReference>
<dbReference type="Pfam" id="PF01556">
    <property type="entry name" value="DnaJ_C"/>
    <property type="match status" value="1"/>
</dbReference>
<dbReference type="Gene3D" id="2.60.260.20">
    <property type="entry name" value="Urease metallochaperone UreE, N-terminal domain"/>
    <property type="match status" value="2"/>
</dbReference>
<comment type="caution">
    <text evidence="3">The sequence shown here is derived from an EMBL/GenBank/DDBJ whole genome shotgun (WGS) entry which is preliminary data.</text>
</comment>
<dbReference type="GO" id="GO:0051082">
    <property type="term" value="F:unfolded protein binding"/>
    <property type="evidence" value="ECO:0007669"/>
    <property type="project" value="InterPro"/>
</dbReference>
<dbReference type="PRINTS" id="PR00625">
    <property type="entry name" value="JDOMAIN"/>
</dbReference>
<gene>
    <name evidence="3" type="ORF">LY90DRAFT_396164</name>
</gene>
<dbReference type="GO" id="GO:0005829">
    <property type="term" value="C:cytosol"/>
    <property type="evidence" value="ECO:0007669"/>
    <property type="project" value="TreeGrafter"/>
</dbReference>
<sequence length="332" mass="37987">MDYYNILKLDKSCTSDMIKAAYRKLALKYHPDKNQTIEAQENFILIAEAYDVLSDPQKRAVYDNYGYDGLKRGVPGREGYEGYHGGYCFHKDANKIFYDFFGGDNPFSDIKENGIEKVMFGRKFGGLHGMKKTMNGIMKIKKNPPLEKELEITLEQLYNGAIKCVKIERKVLNEDGMTTSVETKKLTINIKKGYKEGTKIIFPNLGDQSPDTFPADIVFILKEKPHEIFKRKGNDLYYHVNISLLKALTGTIVEIKTLDNRLLRVPVNEIICPNYKKEVPNEGMPISKTPNKKGSLFITFTLEFPTYFSENQKSLIKQAFENKPSKVQTAQE</sequence>
<evidence type="ECO:0000256" key="1">
    <source>
        <dbReference type="ARBA" id="ARBA00023186"/>
    </source>
</evidence>
<accession>A0A1Y2FKL4</accession>
<dbReference type="EMBL" id="MCOG01000007">
    <property type="protein sequence ID" value="ORY83335.1"/>
    <property type="molecule type" value="Genomic_DNA"/>
</dbReference>
<name>A0A1Y2FKL4_9FUNG</name>
<dbReference type="Gene3D" id="1.10.287.110">
    <property type="entry name" value="DnaJ domain"/>
    <property type="match status" value="1"/>
</dbReference>
<dbReference type="SMART" id="SM00271">
    <property type="entry name" value="DnaJ"/>
    <property type="match status" value="1"/>
</dbReference>
<evidence type="ECO:0000313" key="3">
    <source>
        <dbReference type="EMBL" id="ORY83335.1"/>
    </source>
</evidence>
<evidence type="ECO:0000313" key="4">
    <source>
        <dbReference type="Proteomes" id="UP000193920"/>
    </source>
</evidence>
<protein>
    <submittedName>
        <fullName evidence="3">DnaJ-domain-containing protein</fullName>
    </submittedName>
</protein>